<protein>
    <submittedName>
        <fullName evidence="1">Uncharacterized protein</fullName>
    </submittedName>
</protein>
<gene>
    <name evidence="1" type="ORF">CJD38_11665</name>
</gene>
<evidence type="ECO:0000313" key="1">
    <source>
        <dbReference type="EMBL" id="PTU30957.1"/>
    </source>
</evidence>
<keyword evidence="2" id="KW-1185">Reference proteome</keyword>
<evidence type="ECO:0000313" key="2">
    <source>
        <dbReference type="Proteomes" id="UP000244248"/>
    </source>
</evidence>
<dbReference type="RefSeq" id="WP_107940541.1">
    <property type="nucleotide sequence ID" value="NZ_QANS01000004.1"/>
</dbReference>
<reference evidence="1 2" key="1">
    <citation type="submission" date="2018-04" db="EMBL/GenBank/DDBJ databases">
        <title>Novel species isolated from glacier.</title>
        <authorList>
            <person name="Liu Q."/>
            <person name="Xin Y.-H."/>
        </authorList>
    </citation>
    <scope>NUCLEOTIDE SEQUENCE [LARGE SCALE GENOMIC DNA]</scope>
    <source>
        <strain evidence="1 2">GT1R17</strain>
    </source>
</reference>
<proteinExistence type="predicted"/>
<sequence length="91" mass="10322">MSRATVVDGEVSEDINVDAWHRFTHGDWVGYDFISLLKAGLIKRDETWAQFYVCTKLGEKYTVAAIRGGHTKSIYTRQAMERAATQKQAQP</sequence>
<dbReference type="EMBL" id="QANS01000004">
    <property type="protein sequence ID" value="PTU30957.1"/>
    <property type="molecule type" value="Genomic_DNA"/>
</dbReference>
<accession>A0A2T5MEG8</accession>
<dbReference type="AlphaFoldDB" id="A0A2T5MEG8"/>
<organism evidence="1 2">
    <name type="scientific">Stenotrophobium rhamnosiphilum</name>
    <dbReference type="NCBI Taxonomy" id="2029166"/>
    <lineage>
        <taxon>Bacteria</taxon>
        <taxon>Pseudomonadati</taxon>
        <taxon>Pseudomonadota</taxon>
        <taxon>Gammaproteobacteria</taxon>
        <taxon>Nevskiales</taxon>
        <taxon>Nevskiaceae</taxon>
        <taxon>Stenotrophobium</taxon>
    </lineage>
</organism>
<name>A0A2T5MEG8_9GAMM</name>
<comment type="caution">
    <text evidence="1">The sequence shown here is derived from an EMBL/GenBank/DDBJ whole genome shotgun (WGS) entry which is preliminary data.</text>
</comment>
<dbReference type="Proteomes" id="UP000244248">
    <property type="component" value="Unassembled WGS sequence"/>
</dbReference>